<evidence type="ECO:0000259" key="9">
    <source>
        <dbReference type="Pfam" id="PF13847"/>
    </source>
</evidence>
<dbReference type="NCBIfam" id="NF008823">
    <property type="entry name" value="PRK11873.1"/>
    <property type="match status" value="1"/>
</dbReference>
<sequence length="284" mass="30519">MKSIENIQSMGIGLYFCYTRNMKTFEETQDFLRQFYTQVAKTTGGCCGKPAATSTKAEELGYSYEELQSVPEGAEMGLGCGNPLSSASLKEGETVLDLGSGGGFDCFLAARQVGESGKVIGVDMTPEMIARAQANALLGHYTNVEFRLGKIEHLPVDDATIDVIISNCVINLSAEKQKVFSEAFRVLKPGGRLAISDVVATGPLPEAMKQDPELLGCCIAGALTVPEIEEGLAAAGFEKIDVKIKPESRQFIQHWASKLKAEDYVVSATITAIKPIPKQSPVRS</sequence>
<keyword evidence="2" id="KW-0949">S-adenosyl-L-methionine</keyword>
<dbReference type="InterPro" id="IPR029063">
    <property type="entry name" value="SAM-dependent_MTases_sf"/>
</dbReference>
<evidence type="ECO:0000256" key="8">
    <source>
        <dbReference type="ARBA" id="ARBA00048428"/>
    </source>
</evidence>
<dbReference type="GO" id="GO:0008168">
    <property type="term" value="F:methyltransferase activity"/>
    <property type="evidence" value="ECO:0007669"/>
    <property type="project" value="UniProtKB-KW"/>
</dbReference>
<dbReference type="Proteomes" id="UP000663088">
    <property type="component" value="Chromosome"/>
</dbReference>
<evidence type="ECO:0000313" key="11">
    <source>
        <dbReference type="Proteomes" id="UP000663088"/>
    </source>
</evidence>
<comment type="similarity">
    <text evidence="3">Belongs to the methyltransferase superfamily. Arsenite methyltransferase family.</text>
</comment>
<evidence type="ECO:0000256" key="2">
    <source>
        <dbReference type="ARBA" id="ARBA00022691"/>
    </source>
</evidence>
<comment type="catalytic activity">
    <reaction evidence="7">
        <text>arsenic triglutathione + 2 [thioredoxin]-dithiol + 2 S-adenosyl-L-methionine + H2O = dimethylarsinous acid + 2 [thioredoxin]-disulfide + 3 glutathione + 2 S-adenosyl-L-homocysteine + 2 H(+)</text>
        <dbReference type="Rhea" id="RHEA:69464"/>
        <dbReference type="Rhea" id="RHEA-COMP:10698"/>
        <dbReference type="Rhea" id="RHEA-COMP:10700"/>
        <dbReference type="ChEBI" id="CHEBI:15377"/>
        <dbReference type="ChEBI" id="CHEBI:15378"/>
        <dbReference type="ChEBI" id="CHEBI:23808"/>
        <dbReference type="ChEBI" id="CHEBI:29950"/>
        <dbReference type="ChEBI" id="CHEBI:50058"/>
        <dbReference type="ChEBI" id="CHEBI:57856"/>
        <dbReference type="ChEBI" id="CHEBI:57925"/>
        <dbReference type="ChEBI" id="CHEBI:59789"/>
        <dbReference type="ChEBI" id="CHEBI:183640"/>
        <dbReference type="EC" id="2.1.1.137"/>
    </reaction>
</comment>
<dbReference type="PANTHER" id="PTHR43675:SF8">
    <property type="entry name" value="ARSENITE METHYLTRANSFERASE"/>
    <property type="match status" value="1"/>
</dbReference>
<organism evidence="10 11">
    <name type="scientific">Candidatus Methylacidiphilum infernorum</name>
    <dbReference type="NCBI Taxonomy" id="511746"/>
    <lineage>
        <taxon>Bacteria</taxon>
        <taxon>Pseudomonadati</taxon>
        <taxon>Verrucomicrobiota</taxon>
        <taxon>Methylacidiphilae</taxon>
        <taxon>Methylacidiphilales</taxon>
        <taxon>Methylacidiphilaceae</taxon>
        <taxon>Methylacidiphilum (ex Ratnadevi et al. 2023)</taxon>
    </lineage>
</organism>
<name>A0ABX7PSW8_9BACT</name>
<dbReference type="InterPro" id="IPR026669">
    <property type="entry name" value="Arsenite_MeTrfase-like"/>
</dbReference>
<dbReference type="EMBL" id="CP065956">
    <property type="protein sequence ID" value="QSR86076.1"/>
    <property type="molecule type" value="Genomic_DNA"/>
</dbReference>
<evidence type="ECO:0000313" key="10">
    <source>
        <dbReference type="EMBL" id="QSR86076.1"/>
    </source>
</evidence>
<dbReference type="SUPFAM" id="SSF53335">
    <property type="entry name" value="S-adenosyl-L-methionine-dependent methyltransferases"/>
    <property type="match status" value="1"/>
</dbReference>
<protein>
    <recommendedName>
        <fullName evidence="5">Arsenite methyltransferase</fullName>
        <ecNumber evidence="4">2.1.1.137</ecNumber>
    </recommendedName>
</protein>
<keyword evidence="1" id="KW-0808">Transferase</keyword>
<feature type="domain" description="Methyltransferase" evidence="9">
    <location>
        <begin position="90"/>
        <end position="228"/>
    </location>
</feature>
<dbReference type="EC" id="2.1.1.137" evidence="4"/>
<keyword evidence="10" id="KW-0489">Methyltransferase</keyword>
<evidence type="ECO:0000256" key="5">
    <source>
        <dbReference type="ARBA" id="ARBA00034545"/>
    </source>
</evidence>
<evidence type="ECO:0000256" key="4">
    <source>
        <dbReference type="ARBA" id="ARBA00034521"/>
    </source>
</evidence>
<evidence type="ECO:0000256" key="1">
    <source>
        <dbReference type="ARBA" id="ARBA00022679"/>
    </source>
</evidence>
<evidence type="ECO:0000256" key="7">
    <source>
        <dbReference type="ARBA" id="ARBA00047943"/>
    </source>
</evidence>
<dbReference type="PANTHER" id="PTHR43675">
    <property type="entry name" value="ARSENITE METHYLTRANSFERASE"/>
    <property type="match status" value="1"/>
</dbReference>
<evidence type="ECO:0000256" key="6">
    <source>
        <dbReference type="ARBA" id="ARBA00047941"/>
    </source>
</evidence>
<evidence type="ECO:0000256" key="3">
    <source>
        <dbReference type="ARBA" id="ARBA00034487"/>
    </source>
</evidence>
<dbReference type="InterPro" id="IPR025714">
    <property type="entry name" value="Methyltranfer_dom"/>
</dbReference>
<dbReference type="CDD" id="cd02440">
    <property type="entry name" value="AdoMet_MTases"/>
    <property type="match status" value="1"/>
</dbReference>
<dbReference type="GO" id="GO:0032259">
    <property type="term" value="P:methylation"/>
    <property type="evidence" value="ECO:0007669"/>
    <property type="project" value="UniProtKB-KW"/>
</dbReference>
<comment type="catalytic activity">
    <reaction evidence="6">
        <text>arsenic triglutathione + [thioredoxin]-dithiol + S-adenosyl-L-methionine + 2 H2O = methylarsonous acid + [thioredoxin]-disulfide + 3 glutathione + S-adenosyl-L-homocysteine + H(+)</text>
        <dbReference type="Rhea" id="RHEA:69460"/>
        <dbReference type="Rhea" id="RHEA-COMP:10698"/>
        <dbReference type="Rhea" id="RHEA-COMP:10700"/>
        <dbReference type="ChEBI" id="CHEBI:15377"/>
        <dbReference type="ChEBI" id="CHEBI:15378"/>
        <dbReference type="ChEBI" id="CHEBI:17826"/>
        <dbReference type="ChEBI" id="CHEBI:29950"/>
        <dbReference type="ChEBI" id="CHEBI:50058"/>
        <dbReference type="ChEBI" id="CHEBI:57856"/>
        <dbReference type="ChEBI" id="CHEBI:57925"/>
        <dbReference type="ChEBI" id="CHEBI:59789"/>
        <dbReference type="ChEBI" id="CHEBI:183640"/>
        <dbReference type="EC" id="2.1.1.137"/>
    </reaction>
</comment>
<reference evidence="10 11" key="1">
    <citation type="submission" date="2020-12" db="EMBL/GenBank/DDBJ databases">
        <authorList>
            <person name="Awala S.I."/>
            <person name="Gwak J.-H."/>
            <person name="Kim S.-J."/>
            <person name="Rhee S.-K."/>
        </authorList>
    </citation>
    <scope>NUCLEOTIDE SEQUENCE [LARGE SCALE GENOMIC DNA]</scope>
    <source>
        <strain evidence="10 11">IT5</strain>
    </source>
</reference>
<dbReference type="Gene3D" id="3.40.50.150">
    <property type="entry name" value="Vaccinia Virus protein VP39"/>
    <property type="match status" value="1"/>
</dbReference>
<accession>A0ABX7PSW8</accession>
<dbReference type="Pfam" id="PF13847">
    <property type="entry name" value="Methyltransf_31"/>
    <property type="match status" value="1"/>
</dbReference>
<comment type="catalytic activity">
    <reaction evidence="8">
        <text>arsenic triglutathione + 3 [thioredoxin]-dithiol + 3 S-adenosyl-L-methionine = trimethylarsine + 3 [thioredoxin]-disulfide + 3 glutathione + 3 S-adenosyl-L-homocysteine + 3 H(+)</text>
        <dbReference type="Rhea" id="RHEA:69432"/>
        <dbReference type="Rhea" id="RHEA-COMP:10698"/>
        <dbReference type="Rhea" id="RHEA-COMP:10700"/>
        <dbReference type="ChEBI" id="CHEBI:15378"/>
        <dbReference type="ChEBI" id="CHEBI:27130"/>
        <dbReference type="ChEBI" id="CHEBI:29950"/>
        <dbReference type="ChEBI" id="CHEBI:50058"/>
        <dbReference type="ChEBI" id="CHEBI:57856"/>
        <dbReference type="ChEBI" id="CHEBI:57925"/>
        <dbReference type="ChEBI" id="CHEBI:59789"/>
        <dbReference type="ChEBI" id="CHEBI:183640"/>
        <dbReference type="EC" id="2.1.1.137"/>
    </reaction>
</comment>
<gene>
    <name evidence="10" type="ORF">EM20IM_06060</name>
</gene>
<keyword evidence="11" id="KW-1185">Reference proteome</keyword>
<proteinExistence type="inferred from homology"/>